<reference evidence="4" key="3">
    <citation type="submission" date="2019-12" db="EMBL/GenBank/DDBJ databases">
        <title>Complete and Draft Genome Sequences of New Strains and Members of Some Known Species of the Genus Rathayibacter isolated from Plants.</title>
        <authorList>
            <person name="Tarlachkov S.V."/>
            <person name="Starodumova I.P."/>
            <person name="Dorofeeva L.V."/>
            <person name="Prisyazhnaya N.V."/>
            <person name="Leyn S.A."/>
            <person name="Zlamal J.E."/>
            <person name="Elane M.L."/>
            <person name="Osterman A.L."/>
            <person name="Nadler S.A."/>
            <person name="Subbotin S.A."/>
            <person name="Evtushenko L.I."/>
        </authorList>
    </citation>
    <scope>NUCLEOTIDE SEQUENCE</scope>
    <source>
        <strain evidence="4">VKM Ac-2761</strain>
    </source>
</reference>
<gene>
    <name evidence="3" type="ORF">ACH61_03123</name>
    <name evidence="4" type="ORF">GSU10_10355</name>
</gene>
<dbReference type="PANTHER" id="PTHR33608:SF3">
    <property type="entry name" value="SLR2013 PROTEIN"/>
    <property type="match status" value="1"/>
</dbReference>
<evidence type="ECO:0000259" key="2">
    <source>
        <dbReference type="Pfam" id="PF01882"/>
    </source>
</evidence>
<keyword evidence="5" id="KW-1185">Reference proteome</keyword>
<dbReference type="EMBL" id="CP047186">
    <property type="protein sequence ID" value="QHC55993.1"/>
    <property type="molecule type" value="Genomic_DNA"/>
</dbReference>
<dbReference type="OrthoDB" id="845740at2"/>
<organism evidence="3 5">
    <name type="scientific">Rathayibacter tanaceti</name>
    <dbReference type="NCBI Taxonomy" id="1671680"/>
    <lineage>
        <taxon>Bacteria</taxon>
        <taxon>Bacillati</taxon>
        <taxon>Actinomycetota</taxon>
        <taxon>Actinomycetes</taxon>
        <taxon>Micrococcales</taxon>
        <taxon>Microbacteriaceae</taxon>
        <taxon>Rathayibacter</taxon>
    </lineage>
</organism>
<dbReference type="InterPro" id="IPR002881">
    <property type="entry name" value="DUF58"/>
</dbReference>
<name>A0A166H1T0_9MICO</name>
<feature type="transmembrane region" description="Helical" evidence="1">
    <location>
        <begin position="35"/>
        <end position="57"/>
    </location>
</feature>
<accession>A0A166H1T0</accession>
<dbReference type="RefSeq" id="WP_068213556.1">
    <property type="nucleotide sequence ID" value="NZ_CP047186.1"/>
</dbReference>
<keyword evidence="1" id="KW-0472">Membrane</keyword>
<evidence type="ECO:0000256" key="1">
    <source>
        <dbReference type="SAM" id="Phobius"/>
    </source>
</evidence>
<protein>
    <submittedName>
        <fullName evidence="4">DUF58 domain-containing protein</fullName>
    </submittedName>
</protein>
<dbReference type="Pfam" id="PF01882">
    <property type="entry name" value="DUF58"/>
    <property type="match status" value="1"/>
</dbReference>
<dbReference type="KEGG" id="rte:GSU10_10355"/>
<proteinExistence type="predicted"/>
<dbReference type="AlphaFoldDB" id="A0A166H1T0"/>
<keyword evidence="1" id="KW-0812">Transmembrane</keyword>
<dbReference type="PANTHER" id="PTHR33608">
    <property type="entry name" value="BLL2464 PROTEIN"/>
    <property type="match status" value="1"/>
</dbReference>
<evidence type="ECO:0000313" key="5">
    <source>
        <dbReference type="Proteomes" id="UP000076717"/>
    </source>
</evidence>
<evidence type="ECO:0000313" key="4">
    <source>
        <dbReference type="EMBL" id="QHC55993.1"/>
    </source>
</evidence>
<feature type="domain" description="DUF58" evidence="2">
    <location>
        <begin position="197"/>
        <end position="373"/>
    </location>
</feature>
<reference evidence="3 5" key="1">
    <citation type="submission" date="2015-08" db="EMBL/GenBank/DDBJ databases">
        <title>Draft Genome Sequence of Rathayibacter sp. Strain VKM Ac-2596 Isolated from Leaf Gall Induced by Plant-Parasitic Nematodes.</title>
        <authorList>
            <person name="Vasilenko O.V."/>
            <person name="Starodumova I.P."/>
            <person name="Tarlachkov S.V."/>
            <person name="Dorofeeva L.V."/>
            <person name="Evtushenko L.I."/>
        </authorList>
    </citation>
    <scope>NUCLEOTIDE SEQUENCE [LARGE SCALE GENOMIC DNA]</scope>
    <source>
        <strain evidence="3 5">VKM Ac-2596</strain>
    </source>
</reference>
<dbReference type="Proteomes" id="UP000465031">
    <property type="component" value="Chromosome"/>
</dbReference>
<dbReference type="PATRIC" id="fig|1671680.3.peg.3374"/>
<reference evidence="6" key="2">
    <citation type="submission" date="2019-12" db="EMBL/GenBank/DDBJ databases">
        <title>Complete and draft genome sequences of new strains and members of some known species of the genus Rathayibacter isolated from plants.</title>
        <authorList>
            <person name="Tarlachkov S.V."/>
            <person name="Starodumova I.P."/>
            <person name="Dorofeeva L.V."/>
            <person name="Prisyazhnaya N.V."/>
            <person name="Leyn S."/>
            <person name="Zlamal J."/>
            <person name="Elan M."/>
            <person name="Osterman A.L."/>
            <person name="Nadler S."/>
            <person name="Subbotin S.A."/>
            <person name="Evtushenko L.I."/>
        </authorList>
    </citation>
    <scope>NUCLEOTIDE SEQUENCE [LARGE SCALE GENOMIC DNA]</scope>
    <source>
        <strain evidence="6">VKM Ac-2761</strain>
    </source>
</reference>
<sequence length="435" mass="47321">MHLTGRSVLVLLIGLVPVVLLGGRAELAFAMLGLWLLVWAVLVAVDLIAAGSARAVSLERRVPDRVRLGERAETILLVTNTGRRRITGLVRDAWEPSAGALATRSPLRLPPGERRAVTTVLAPRRRGERRALHVTVRSWGPLGLAGRQATHSTPAVVRVLPAFRSRRHLPSRLARLRELEGRTSVMIRGQGTEFDSLREYVRGDDVRSLDWRATARRREPVVRTWRPERDRRVIVVLDTGRTSAARIEDEPRLDTAIEASLLLSALAASAGDRVDVLAFDRARRARVHGATGSEVLTRVVDALTPVQPQLIETDWAALPAQVRTLASQRSLVVVLTALDSIGSAEGLLAVLPQLTRVHTVVVACVVDPELQRMAADRGDRAAVYSAAAAERSLADVERLSAAVRRLGGEVVLGSPEKLPPALADRYLALKAAGRL</sequence>
<keyword evidence="1" id="KW-1133">Transmembrane helix</keyword>
<dbReference type="Proteomes" id="UP000076717">
    <property type="component" value="Unassembled WGS sequence"/>
</dbReference>
<evidence type="ECO:0000313" key="3">
    <source>
        <dbReference type="EMBL" id="KZX19778.1"/>
    </source>
</evidence>
<evidence type="ECO:0000313" key="6">
    <source>
        <dbReference type="Proteomes" id="UP000465031"/>
    </source>
</evidence>
<dbReference type="EMBL" id="LIIN01000210">
    <property type="protein sequence ID" value="KZX19778.1"/>
    <property type="molecule type" value="Genomic_DNA"/>
</dbReference>